<protein>
    <recommendedName>
        <fullName evidence="6 7">Diaminopimelate decarboxylase</fullName>
        <shortName evidence="6">DAP decarboxylase</shortName>
        <shortName evidence="6">DAPDC</shortName>
        <ecNumber evidence="6 7">4.1.1.20</ecNumber>
    </recommendedName>
</protein>
<dbReference type="SUPFAM" id="SSF50621">
    <property type="entry name" value="Alanine racemase C-terminal domain-like"/>
    <property type="match status" value="1"/>
</dbReference>
<dbReference type="InterPro" id="IPR029066">
    <property type="entry name" value="PLP-binding_barrel"/>
</dbReference>
<feature type="binding site" evidence="6">
    <location>
        <position position="356"/>
    </location>
    <ligand>
        <name>substrate</name>
    </ligand>
</feature>
<keyword evidence="13" id="KW-1185">Reference proteome</keyword>
<comment type="pathway">
    <text evidence="6 8">Amino-acid biosynthesis; L-lysine biosynthesis via DAP pathway; L-lysine from DL-2,6-diaminopimelate: step 1/1.</text>
</comment>
<feature type="binding site" evidence="6">
    <location>
        <position position="417"/>
    </location>
    <ligand>
        <name>substrate</name>
    </ligand>
</feature>
<feature type="binding site" evidence="6">
    <location>
        <begin position="312"/>
        <end position="315"/>
    </location>
    <ligand>
        <name>pyridoxal 5'-phosphate</name>
        <dbReference type="ChEBI" id="CHEBI:597326"/>
    </ligand>
</feature>
<evidence type="ECO:0000256" key="8">
    <source>
        <dbReference type="RuleBase" id="RU003738"/>
    </source>
</evidence>
<dbReference type="NCBIfam" id="TIGR01048">
    <property type="entry name" value="lysA"/>
    <property type="match status" value="1"/>
</dbReference>
<dbReference type="Pfam" id="PF00278">
    <property type="entry name" value="Orn_DAP_Arg_deC"/>
    <property type="match status" value="1"/>
</dbReference>
<dbReference type="InterPro" id="IPR022644">
    <property type="entry name" value="De-COase2_N"/>
</dbReference>
<dbReference type="InterPro" id="IPR000183">
    <property type="entry name" value="Orn/DAP/Arg_de-COase"/>
</dbReference>
<dbReference type="EC" id="4.1.1.20" evidence="6 7"/>
<name>A0ABT1ZIY6_9MICO</name>
<evidence type="ECO:0000256" key="4">
    <source>
        <dbReference type="ARBA" id="ARBA00023154"/>
    </source>
</evidence>
<evidence type="ECO:0000256" key="9">
    <source>
        <dbReference type="SAM" id="MobiDB-lite"/>
    </source>
</evidence>
<evidence type="ECO:0000256" key="7">
    <source>
        <dbReference type="NCBIfam" id="TIGR01048"/>
    </source>
</evidence>
<sequence length="477" mass="50430">MTANPLAPGWLAHPDDANALAAGVWPESAARTASGALAIGGIPAPALHAAYGTPLYVVDEDEVRGRAARIRDAFAAAFAPLGVATHVYYAGKAFLSIEVAHWMREAGLNLDVCSGGELAVAEEAGFDPRRLGFHGNNKSLAEIDHAVGLGVGAIVLDSVVEIDRVAQAATRHGRVQKVRLRLNSGVHASTHEYLATAREDQKFGIPLSEAADAVALIRAHESLEFLGLHSHIGSQIFESAGFAEAIRRLLALHAELLAGGEVPELNLGGGFGIAYTSADEVTPIERIAADFAVAVESGCAHHGIPVPAIAIEPGRIIVGPAGVTLYEVGTIKDVRVDESATRRYVSVDGGMSDNLRTALYRADYTARVANRVSDADAALVRVAGKHCESGDIVVRDDYLPGDVRPGDLLAVAATGAYCWSLASNYNYLGRPAVVAVRDGKSRVLIRRENTHDLLRRDSGYSSGADQVEVESIHDRDN</sequence>
<evidence type="ECO:0000256" key="6">
    <source>
        <dbReference type="HAMAP-Rule" id="MF_02120"/>
    </source>
</evidence>
<comment type="function">
    <text evidence="6">Specifically catalyzes the decarboxylation of meso-diaminopimelate (meso-DAP) to L-lysine.</text>
</comment>
<comment type="subunit">
    <text evidence="6">Homodimer.</text>
</comment>
<gene>
    <name evidence="6 12" type="primary">lysA</name>
    <name evidence="12" type="ORF">NUH29_14115</name>
</gene>
<dbReference type="InterPro" id="IPR022643">
    <property type="entry name" value="De-COase2_C"/>
</dbReference>
<dbReference type="PRINTS" id="PR01179">
    <property type="entry name" value="ODADCRBXLASE"/>
</dbReference>
<dbReference type="HAMAP" id="MF_02120">
    <property type="entry name" value="LysA"/>
    <property type="match status" value="1"/>
</dbReference>
<dbReference type="InterPro" id="IPR009006">
    <property type="entry name" value="Ala_racemase/Decarboxylase_C"/>
</dbReference>
<feature type="binding site" evidence="6">
    <location>
        <position position="270"/>
    </location>
    <ligand>
        <name>pyridoxal 5'-phosphate</name>
        <dbReference type="ChEBI" id="CHEBI:597326"/>
    </ligand>
</feature>
<feature type="binding site" evidence="6">
    <location>
        <position position="360"/>
    </location>
    <ligand>
        <name>substrate</name>
    </ligand>
</feature>
<comment type="catalytic activity">
    <reaction evidence="6 8">
        <text>meso-2,6-diaminopimelate + H(+) = L-lysine + CO2</text>
        <dbReference type="Rhea" id="RHEA:15101"/>
        <dbReference type="ChEBI" id="CHEBI:15378"/>
        <dbReference type="ChEBI" id="CHEBI:16526"/>
        <dbReference type="ChEBI" id="CHEBI:32551"/>
        <dbReference type="ChEBI" id="CHEBI:57791"/>
        <dbReference type="EC" id="4.1.1.20"/>
    </reaction>
</comment>
<dbReference type="PROSITE" id="PS00878">
    <property type="entry name" value="ODR_DC_2_1"/>
    <property type="match status" value="1"/>
</dbReference>
<dbReference type="Gene3D" id="2.40.37.10">
    <property type="entry name" value="Lyase, Ornithine Decarboxylase, Chain A, domain 1"/>
    <property type="match status" value="1"/>
</dbReference>
<evidence type="ECO:0000256" key="2">
    <source>
        <dbReference type="ARBA" id="ARBA00022793"/>
    </source>
</evidence>
<evidence type="ECO:0000256" key="1">
    <source>
        <dbReference type="ARBA" id="ARBA00001933"/>
    </source>
</evidence>
<dbReference type="RefSeq" id="WP_258799876.1">
    <property type="nucleotide sequence ID" value="NZ_JANTHX010000008.1"/>
</dbReference>
<feature type="modified residue" description="N6-(pyridoxal phosphate)lysine" evidence="6">
    <location>
        <position position="92"/>
    </location>
</feature>
<keyword evidence="6" id="KW-0028">Amino-acid biosynthesis</keyword>
<evidence type="ECO:0000313" key="13">
    <source>
        <dbReference type="Proteomes" id="UP001205337"/>
    </source>
</evidence>
<keyword evidence="3 6" id="KW-0663">Pyridoxal phosphate</keyword>
<proteinExistence type="inferred from homology"/>
<dbReference type="Gene3D" id="3.20.20.10">
    <property type="entry name" value="Alanine racemase"/>
    <property type="match status" value="1"/>
</dbReference>
<evidence type="ECO:0000256" key="5">
    <source>
        <dbReference type="ARBA" id="ARBA00023239"/>
    </source>
</evidence>
<feature type="binding site" evidence="6">
    <location>
        <position position="315"/>
    </location>
    <ligand>
        <name>substrate</name>
    </ligand>
</feature>
<feature type="domain" description="Orn/DAP/Arg decarboxylase 2 N-terminal" evidence="11">
    <location>
        <begin position="70"/>
        <end position="318"/>
    </location>
</feature>
<feature type="region of interest" description="Disordered" evidence="9">
    <location>
        <begin position="455"/>
        <end position="477"/>
    </location>
</feature>
<dbReference type="GO" id="GO:0008836">
    <property type="term" value="F:diaminopimelate decarboxylase activity"/>
    <property type="evidence" value="ECO:0007669"/>
    <property type="project" value="UniProtKB-EC"/>
</dbReference>
<keyword evidence="5 6" id="KW-0456">Lyase</keyword>
<dbReference type="InterPro" id="IPR022653">
    <property type="entry name" value="De-COase2_pyr-phos_BS"/>
</dbReference>
<evidence type="ECO:0000259" key="11">
    <source>
        <dbReference type="Pfam" id="PF02784"/>
    </source>
</evidence>
<comment type="similarity">
    <text evidence="6">Belongs to the Orn/Lys/Arg decarboxylase class-II family. LysA subfamily.</text>
</comment>
<comment type="cofactor">
    <cofactor evidence="1 6 8">
        <name>pyridoxal 5'-phosphate</name>
        <dbReference type="ChEBI" id="CHEBI:597326"/>
    </cofactor>
</comment>
<dbReference type="InterPro" id="IPR002986">
    <property type="entry name" value="DAP_deCOOHase_LysA"/>
</dbReference>
<dbReference type="EMBL" id="JANTHX010000008">
    <property type="protein sequence ID" value="MCS0500683.1"/>
    <property type="molecule type" value="Genomic_DNA"/>
</dbReference>
<feature type="domain" description="Orn/DAP/Arg decarboxylase 2 C-terminal" evidence="10">
    <location>
        <begin position="59"/>
        <end position="415"/>
    </location>
</feature>
<keyword evidence="2 6" id="KW-0210">Decarboxylase</keyword>
<evidence type="ECO:0000259" key="10">
    <source>
        <dbReference type="Pfam" id="PF00278"/>
    </source>
</evidence>
<evidence type="ECO:0000313" key="12">
    <source>
        <dbReference type="EMBL" id="MCS0500683.1"/>
    </source>
</evidence>
<dbReference type="CDD" id="cd06828">
    <property type="entry name" value="PLPDE_III_DapDC"/>
    <property type="match status" value="1"/>
</dbReference>
<evidence type="ECO:0000256" key="3">
    <source>
        <dbReference type="ARBA" id="ARBA00022898"/>
    </source>
</evidence>
<dbReference type="SUPFAM" id="SSF51419">
    <property type="entry name" value="PLP-binding barrel"/>
    <property type="match status" value="1"/>
</dbReference>
<reference evidence="12 13" key="1">
    <citation type="submission" date="2022-08" db="EMBL/GenBank/DDBJ databases">
        <authorList>
            <person name="Li F."/>
        </authorList>
    </citation>
    <scope>NUCLEOTIDE SEQUENCE [LARGE SCALE GENOMIC DNA]</scope>
    <source>
        <strain evidence="12 13">10F1B-8-1</strain>
    </source>
</reference>
<dbReference type="PANTHER" id="PTHR43727">
    <property type="entry name" value="DIAMINOPIMELATE DECARBOXYLASE"/>
    <property type="match status" value="1"/>
</dbReference>
<dbReference type="Pfam" id="PF02784">
    <property type="entry name" value="Orn_Arg_deC_N"/>
    <property type="match status" value="1"/>
</dbReference>
<feature type="binding site" evidence="6">
    <location>
        <position position="417"/>
    </location>
    <ligand>
        <name>pyridoxal 5'-phosphate</name>
        <dbReference type="ChEBI" id="CHEBI:597326"/>
    </ligand>
</feature>
<comment type="caution">
    <text evidence="12">The sequence shown here is derived from an EMBL/GenBank/DDBJ whole genome shotgun (WGS) entry which is preliminary data.</text>
</comment>
<dbReference type="PRINTS" id="PR01181">
    <property type="entry name" value="DAPDCRBXLASE"/>
</dbReference>
<feature type="binding site" evidence="6">
    <location>
        <position position="388"/>
    </location>
    <ligand>
        <name>substrate</name>
    </ligand>
</feature>
<accession>A0ABT1ZIY6</accession>
<dbReference type="Proteomes" id="UP001205337">
    <property type="component" value="Unassembled WGS sequence"/>
</dbReference>
<keyword evidence="4 6" id="KW-0457">Lysine biosynthesis</keyword>
<organism evidence="12 13">
    <name type="scientific">Protaetiibacter mangrovi</name>
    <dbReference type="NCBI Taxonomy" id="2970926"/>
    <lineage>
        <taxon>Bacteria</taxon>
        <taxon>Bacillati</taxon>
        <taxon>Actinomycetota</taxon>
        <taxon>Actinomycetes</taxon>
        <taxon>Micrococcales</taxon>
        <taxon>Microbacteriaceae</taxon>
        <taxon>Protaetiibacter</taxon>
    </lineage>
</organism>
<dbReference type="PANTHER" id="PTHR43727:SF2">
    <property type="entry name" value="GROUP IV DECARBOXYLASE"/>
    <property type="match status" value="1"/>
</dbReference>